<feature type="region of interest" description="Disordered" evidence="1">
    <location>
        <begin position="67"/>
        <end position="101"/>
    </location>
</feature>
<dbReference type="EMBL" id="BMVB01000003">
    <property type="protein sequence ID" value="GHC39386.1"/>
    <property type="molecule type" value="Genomic_DNA"/>
</dbReference>
<accession>A0A918TDH0</accession>
<reference evidence="2" key="2">
    <citation type="submission" date="2020-09" db="EMBL/GenBank/DDBJ databases">
        <authorList>
            <person name="Sun Q."/>
            <person name="Ohkuma M."/>
        </authorList>
    </citation>
    <scope>NUCLEOTIDE SEQUENCE</scope>
    <source>
        <strain evidence="2">JCM 4633</strain>
    </source>
</reference>
<reference evidence="2" key="1">
    <citation type="journal article" date="2014" name="Int. J. Syst. Evol. Microbiol.">
        <title>Complete genome sequence of Corynebacterium casei LMG S-19264T (=DSM 44701T), isolated from a smear-ripened cheese.</title>
        <authorList>
            <consortium name="US DOE Joint Genome Institute (JGI-PGF)"/>
            <person name="Walter F."/>
            <person name="Albersmeier A."/>
            <person name="Kalinowski J."/>
            <person name="Ruckert C."/>
        </authorList>
    </citation>
    <scope>NUCLEOTIDE SEQUENCE</scope>
    <source>
        <strain evidence="2">JCM 4633</strain>
    </source>
</reference>
<dbReference type="Proteomes" id="UP000646244">
    <property type="component" value="Unassembled WGS sequence"/>
</dbReference>
<sequence length="101" mass="10828">MQTLQEMRPVSTQVRLTGRQVGDRVTVGWYGGSHGHRAACREGDADAMSATVDGLGRRGRHDLTTAHARAERAHRRPGHSGNVRVTGPPLPLGRAVIGSMP</sequence>
<dbReference type="AlphaFoldDB" id="A0A918TDH0"/>
<name>A0A918TDH0_STRCJ</name>
<evidence type="ECO:0000256" key="1">
    <source>
        <dbReference type="SAM" id="MobiDB-lite"/>
    </source>
</evidence>
<proteinExistence type="predicted"/>
<protein>
    <submittedName>
        <fullName evidence="2">Uncharacterized protein</fullName>
    </submittedName>
</protein>
<evidence type="ECO:0000313" key="2">
    <source>
        <dbReference type="EMBL" id="GHC39386.1"/>
    </source>
</evidence>
<evidence type="ECO:0000313" key="3">
    <source>
        <dbReference type="Proteomes" id="UP000646244"/>
    </source>
</evidence>
<organism evidence="2 3">
    <name type="scientific">Streptomyces cinnamoneus</name>
    <name type="common">Streptoverticillium cinnamoneum</name>
    <dbReference type="NCBI Taxonomy" id="53446"/>
    <lineage>
        <taxon>Bacteria</taxon>
        <taxon>Bacillati</taxon>
        <taxon>Actinomycetota</taxon>
        <taxon>Actinomycetes</taxon>
        <taxon>Kitasatosporales</taxon>
        <taxon>Streptomycetaceae</taxon>
        <taxon>Streptomyces</taxon>
        <taxon>Streptomyces cinnamoneus group</taxon>
    </lineage>
</organism>
<comment type="caution">
    <text evidence="2">The sequence shown here is derived from an EMBL/GenBank/DDBJ whole genome shotgun (WGS) entry which is preliminary data.</text>
</comment>
<gene>
    <name evidence="2" type="ORF">GCM10010507_11460</name>
</gene>